<accession>A0A0D2P0W8</accession>
<dbReference type="AlphaFoldDB" id="A0A0D2P0W8"/>
<dbReference type="EMBL" id="KN817686">
    <property type="protein sequence ID" value="KJA14290.1"/>
    <property type="molecule type" value="Genomic_DNA"/>
</dbReference>
<reference evidence="2" key="1">
    <citation type="submission" date="2014-04" db="EMBL/GenBank/DDBJ databases">
        <title>Evolutionary Origins and Diversification of the Mycorrhizal Mutualists.</title>
        <authorList>
            <consortium name="DOE Joint Genome Institute"/>
            <consortium name="Mycorrhizal Genomics Consortium"/>
            <person name="Kohler A."/>
            <person name="Kuo A."/>
            <person name="Nagy L.G."/>
            <person name="Floudas D."/>
            <person name="Copeland A."/>
            <person name="Barry K.W."/>
            <person name="Cichocki N."/>
            <person name="Veneault-Fourrey C."/>
            <person name="LaButti K."/>
            <person name="Lindquist E.A."/>
            <person name="Lipzen A."/>
            <person name="Lundell T."/>
            <person name="Morin E."/>
            <person name="Murat C."/>
            <person name="Riley R."/>
            <person name="Ohm R."/>
            <person name="Sun H."/>
            <person name="Tunlid A."/>
            <person name="Henrissat B."/>
            <person name="Grigoriev I.V."/>
            <person name="Hibbett D.S."/>
            <person name="Martin F."/>
        </authorList>
    </citation>
    <scope>NUCLEOTIDE SEQUENCE [LARGE SCALE GENOMIC DNA]</scope>
    <source>
        <strain evidence="2">FD-334 SS-4</strain>
    </source>
</reference>
<dbReference type="Proteomes" id="UP000054270">
    <property type="component" value="Unassembled WGS sequence"/>
</dbReference>
<evidence type="ECO:0008006" key="3">
    <source>
        <dbReference type="Google" id="ProtNLM"/>
    </source>
</evidence>
<evidence type="ECO:0000313" key="1">
    <source>
        <dbReference type="EMBL" id="KJA14290.1"/>
    </source>
</evidence>
<organism evidence="1 2">
    <name type="scientific">Hypholoma sublateritium (strain FD-334 SS-4)</name>
    <dbReference type="NCBI Taxonomy" id="945553"/>
    <lineage>
        <taxon>Eukaryota</taxon>
        <taxon>Fungi</taxon>
        <taxon>Dikarya</taxon>
        <taxon>Basidiomycota</taxon>
        <taxon>Agaricomycotina</taxon>
        <taxon>Agaricomycetes</taxon>
        <taxon>Agaricomycetidae</taxon>
        <taxon>Agaricales</taxon>
        <taxon>Agaricineae</taxon>
        <taxon>Strophariaceae</taxon>
        <taxon>Hypholoma</taxon>
    </lineage>
</organism>
<name>A0A0D2P0W8_HYPSF</name>
<protein>
    <recommendedName>
        <fullName evidence="3">WW domain-containing protein</fullName>
    </recommendedName>
</protein>
<proteinExistence type="predicted"/>
<dbReference type="OrthoDB" id="3166422at2759"/>
<sequence>MQYNPPAGGNTITNSNRAPLARGWRQHQHPNGDIYFHNDSLCLTTSDNVRDAATLHYILDARADHIACLADDPHAHRLPRDIELVVSEVTRHTAVIRMYSRSAHTAYRYADRTGLRVAPPEEFWTHIAEFPSHHRALPPGAEAAFVAAVQRAQTAVNAGAQYCFSERTIGQIVERYRELVLLREQGRDVVAPLAWLVGVVMPLEPVGREAGGVNIDHILHADWR</sequence>
<keyword evidence="2" id="KW-1185">Reference proteome</keyword>
<evidence type="ECO:0000313" key="2">
    <source>
        <dbReference type="Proteomes" id="UP000054270"/>
    </source>
</evidence>
<gene>
    <name evidence="1" type="ORF">HYPSUDRAFT_208837</name>
</gene>